<dbReference type="Proteomes" id="UP001333110">
    <property type="component" value="Unassembled WGS sequence"/>
</dbReference>
<dbReference type="EMBL" id="JAUNZN010000002">
    <property type="protein sequence ID" value="KAK4828030.1"/>
    <property type="molecule type" value="Genomic_DNA"/>
</dbReference>
<proteinExistence type="predicted"/>
<accession>A0AAN7NL91</accession>
<feature type="region of interest" description="Disordered" evidence="1">
    <location>
        <begin position="242"/>
        <end position="267"/>
    </location>
</feature>
<evidence type="ECO:0000313" key="3">
    <source>
        <dbReference type="Proteomes" id="UP001333110"/>
    </source>
</evidence>
<feature type="compositionally biased region" description="Basic and acidic residues" evidence="1">
    <location>
        <begin position="242"/>
        <end position="251"/>
    </location>
</feature>
<gene>
    <name evidence="2" type="ORF">QYF61_022807</name>
</gene>
<reference evidence="2 3" key="1">
    <citation type="journal article" date="2023" name="J. Hered.">
        <title>Chromosome-level genome of the wood stork (Mycteria americana) provides insight into avian chromosome evolution.</title>
        <authorList>
            <person name="Flamio R. Jr."/>
            <person name="Ramstad K.M."/>
        </authorList>
    </citation>
    <scope>NUCLEOTIDE SEQUENCE [LARGE SCALE GENOMIC DNA]</scope>
    <source>
        <strain evidence="2">JAX WOST 10</strain>
    </source>
</reference>
<organism evidence="2 3">
    <name type="scientific">Mycteria americana</name>
    <name type="common">Wood stork</name>
    <dbReference type="NCBI Taxonomy" id="33587"/>
    <lineage>
        <taxon>Eukaryota</taxon>
        <taxon>Metazoa</taxon>
        <taxon>Chordata</taxon>
        <taxon>Craniata</taxon>
        <taxon>Vertebrata</taxon>
        <taxon>Euteleostomi</taxon>
        <taxon>Archelosauria</taxon>
        <taxon>Archosauria</taxon>
        <taxon>Dinosauria</taxon>
        <taxon>Saurischia</taxon>
        <taxon>Theropoda</taxon>
        <taxon>Coelurosauria</taxon>
        <taxon>Aves</taxon>
        <taxon>Neognathae</taxon>
        <taxon>Neoaves</taxon>
        <taxon>Aequornithes</taxon>
        <taxon>Ciconiiformes</taxon>
        <taxon>Ciconiidae</taxon>
        <taxon>Mycteria</taxon>
    </lineage>
</organism>
<feature type="compositionally biased region" description="Basic and acidic residues" evidence="1">
    <location>
        <begin position="258"/>
        <end position="267"/>
    </location>
</feature>
<name>A0AAN7NL91_MYCAM</name>
<comment type="caution">
    <text evidence="2">The sequence shown here is derived from an EMBL/GenBank/DDBJ whole genome shotgun (WGS) entry which is preliminary data.</text>
</comment>
<sequence>MVIYGVILMTIKKETLTPCPFRTPLNIRLGPSLKQNTLKDLGEVVSNILCKALNGMHYNWQNYKRNTAESQVILKLNNCVCLSGGDQIMLNGDEANVYWGPGVFLNLGPNSIDEAHSITSSVAYWAGGIDALDQGEPSMIPIRSLNELSTAVTKATCIQAMHKCGESGDTPISATVHYTMLKPLIRGAPSILKPYLIAKQDEIKRDTEQNEEFGGDDPHRQLPTWAELMHGIVNHGHEMGWDDLLTEKSDPRPQAGDPRARPDERNGLKLRQGRFRLDIRKFYFTERVIKHWNRLPREVVESPSLEVFKRCLDEVLRDMV</sequence>
<protein>
    <submittedName>
        <fullName evidence="2">Uncharacterized protein</fullName>
    </submittedName>
</protein>
<dbReference type="AlphaFoldDB" id="A0AAN7NL91"/>
<evidence type="ECO:0000256" key="1">
    <source>
        <dbReference type="SAM" id="MobiDB-lite"/>
    </source>
</evidence>
<evidence type="ECO:0000313" key="2">
    <source>
        <dbReference type="EMBL" id="KAK4828030.1"/>
    </source>
</evidence>
<keyword evidence="3" id="KW-1185">Reference proteome</keyword>